<dbReference type="InterPro" id="IPR007324">
    <property type="entry name" value="Sugar-bd_dom_put"/>
</dbReference>
<dbReference type="InterPro" id="IPR037171">
    <property type="entry name" value="NagB/RpiA_transferase-like"/>
</dbReference>
<sequence>MFVKDDSLVSSTSRKHIDLVLRIARSYYLESHTQSEIAKEFGYSRPSIARLLKESRDRNMVHIEINHPIERLEALEKDLVKRFGLKYARVGEPRPGEDPTRVVSQCAASLFTEHMLPDSLVTVSNGNAVASTVHEVPLQDWPKTNVTQMIGSLSPRNALTDSPEICRLLAQRLGGTFTQLPVPMILSNAGVTRAMREEGQIAATLTLGGGADIALVGVGAVSKMRLGHIFDSYVTPEILEEIVSKGAVGHICGHHIDALGRHVQTSLCERTISIDFERLQRIPLVIGIAWGAIKVPAIRACLLGRLISALATDRWTAEQLLDAQ</sequence>
<accession>A0AB39UK28</accession>
<evidence type="ECO:0000313" key="6">
    <source>
        <dbReference type="EMBL" id="XDS45955.1"/>
    </source>
</evidence>
<dbReference type="Gene3D" id="3.40.50.1360">
    <property type="match status" value="1"/>
</dbReference>
<organism evidence="7">
    <name type="scientific">Bifidobacterium fermentum</name>
    <dbReference type="NCBI Taxonomy" id="3059035"/>
    <lineage>
        <taxon>Bacteria</taxon>
        <taxon>Bacillati</taxon>
        <taxon>Actinomycetota</taxon>
        <taxon>Actinomycetes</taxon>
        <taxon>Bifidobacteriales</taxon>
        <taxon>Bifidobacteriaceae</taxon>
        <taxon>Bifidobacterium</taxon>
    </lineage>
</organism>
<keyword evidence="2" id="KW-0805">Transcription regulation</keyword>
<evidence type="ECO:0000313" key="7">
    <source>
        <dbReference type="EMBL" id="XDS49263.1"/>
    </source>
</evidence>
<dbReference type="Gene3D" id="1.10.10.10">
    <property type="entry name" value="Winged helix-like DNA-binding domain superfamily/Winged helix DNA-binding domain"/>
    <property type="match status" value="1"/>
</dbReference>
<evidence type="ECO:0000259" key="5">
    <source>
        <dbReference type="Pfam" id="PF04198"/>
    </source>
</evidence>
<name>A0AB39UK28_9BIFI</name>
<dbReference type="RefSeq" id="WP_369341450.1">
    <property type="nucleotide sequence ID" value="NZ_CP129675.1"/>
</dbReference>
<dbReference type="SUPFAM" id="SSF100950">
    <property type="entry name" value="NagB/RpiA/CoA transferase-like"/>
    <property type="match status" value="1"/>
</dbReference>
<dbReference type="Pfam" id="PF04198">
    <property type="entry name" value="Sugar-bind"/>
    <property type="match status" value="1"/>
</dbReference>
<dbReference type="InterPro" id="IPR036388">
    <property type="entry name" value="WH-like_DNA-bd_sf"/>
</dbReference>
<feature type="domain" description="Sugar-binding" evidence="5">
    <location>
        <begin position="68"/>
        <end position="321"/>
    </location>
</feature>
<evidence type="ECO:0000256" key="2">
    <source>
        <dbReference type="ARBA" id="ARBA00023015"/>
    </source>
</evidence>
<proteinExistence type="inferred from homology"/>
<dbReference type="EMBL" id="CP129675">
    <property type="protein sequence ID" value="XDS45955.1"/>
    <property type="molecule type" value="Genomic_DNA"/>
</dbReference>
<evidence type="ECO:0000256" key="3">
    <source>
        <dbReference type="ARBA" id="ARBA00023125"/>
    </source>
</evidence>
<dbReference type="InterPro" id="IPR051054">
    <property type="entry name" value="SorC_transcr_regulators"/>
</dbReference>
<dbReference type="KEGG" id="bfk:QN062_08895"/>
<comment type="similarity">
    <text evidence="1">Belongs to the SorC transcriptional regulatory family.</text>
</comment>
<evidence type="ECO:0000256" key="4">
    <source>
        <dbReference type="ARBA" id="ARBA00023163"/>
    </source>
</evidence>
<dbReference type="GO" id="GO:0003677">
    <property type="term" value="F:DNA binding"/>
    <property type="evidence" value="ECO:0007669"/>
    <property type="project" value="UniProtKB-KW"/>
</dbReference>
<dbReference type="EMBL" id="CP129683">
    <property type="protein sequence ID" value="XDS50485.1"/>
    <property type="molecule type" value="Genomic_DNA"/>
</dbReference>
<gene>
    <name evidence="8" type="ORF">QN062_08895</name>
    <name evidence="7" type="ORF">QN216_03090</name>
    <name evidence="6" type="ORF">QN217_07355</name>
</gene>
<dbReference type="PANTHER" id="PTHR34294">
    <property type="entry name" value="TRANSCRIPTIONAL REGULATOR-RELATED"/>
    <property type="match status" value="1"/>
</dbReference>
<evidence type="ECO:0000313" key="8">
    <source>
        <dbReference type="EMBL" id="XDS50485.1"/>
    </source>
</evidence>
<dbReference type="PANTHER" id="PTHR34294:SF1">
    <property type="entry name" value="TRANSCRIPTIONAL REGULATOR LSRR"/>
    <property type="match status" value="1"/>
</dbReference>
<dbReference type="GO" id="GO:0030246">
    <property type="term" value="F:carbohydrate binding"/>
    <property type="evidence" value="ECO:0007669"/>
    <property type="project" value="InterPro"/>
</dbReference>
<evidence type="ECO:0000256" key="1">
    <source>
        <dbReference type="ARBA" id="ARBA00010466"/>
    </source>
</evidence>
<protein>
    <submittedName>
        <fullName evidence="7">Sugar-binding domain-containing protein</fullName>
    </submittedName>
</protein>
<keyword evidence="4" id="KW-0804">Transcription</keyword>
<reference evidence="7" key="1">
    <citation type="submission" date="2023-07" db="EMBL/GenBank/DDBJ databases">
        <title>Bifidobacterium aquikefiriaerophilum sp. nov. and Bifidobacterium eccum sp. nov., isolated from water kefir.</title>
        <authorList>
            <person name="Breselge S."/>
            <person name="Bellassi P."/>
            <person name="Barcenilla C."/>
            <person name="Alvarez-Ordonez A."/>
            <person name="Morelli L."/>
            <person name="Cotter P.D."/>
        </authorList>
    </citation>
    <scope>NUCLEOTIDE SEQUENCE</scope>
    <source>
        <strain evidence="8">WK012_4_13</strain>
        <strain evidence="7">WK013_4_14</strain>
        <strain evidence="6">WK048_4_13</strain>
    </source>
</reference>
<dbReference type="AlphaFoldDB" id="A0AB39UK28"/>
<keyword evidence="3" id="KW-0238">DNA-binding</keyword>
<dbReference type="EMBL" id="CP129682">
    <property type="protein sequence ID" value="XDS49263.1"/>
    <property type="molecule type" value="Genomic_DNA"/>
</dbReference>